<dbReference type="EMBL" id="KB203536">
    <property type="protein sequence ID" value="ESO84293.1"/>
    <property type="molecule type" value="Genomic_DNA"/>
</dbReference>
<keyword evidence="1" id="KW-0479">Metal-binding</keyword>
<evidence type="ECO:0000256" key="1">
    <source>
        <dbReference type="ARBA" id="ARBA00022723"/>
    </source>
</evidence>
<dbReference type="GeneID" id="20252009"/>
<keyword evidence="3" id="KW-0862">Zinc</keyword>
<dbReference type="InterPro" id="IPR013083">
    <property type="entry name" value="Znf_RING/FYVE/PHD"/>
</dbReference>
<evidence type="ECO:0000313" key="6">
    <source>
        <dbReference type="EMBL" id="ESO84293.1"/>
    </source>
</evidence>
<dbReference type="GO" id="GO:0008270">
    <property type="term" value="F:zinc ion binding"/>
    <property type="evidence" value="ECO:0007669"/>
    <property type="project" value="UniProtKB-KW"/>
</dbReference>
<protein>
    <recommendedName>
        <fullName evidence="5">RING-type domain-containing protein</fullName>
    </recommendedName>
</protein>
<dbReference type="PROSITE" id="PS00518">
    <property type="entry name" value="ZF_RING_1"/>
    <property type="match status" value="1"/>
</dbReference>
<dbReference type="InterPro" id="IPR001841">
    <property type="entry name" value="Znf_RING"/>
</dbReference>
<dbReference type="AlphaFoldDB" id="V3Z172"/>
<dbReference type="SMART" id="SM00184">
    <property type="entry name" value="RING"/>
    <property type="match status" value="1"/>
</dbReference>
<name>V3Z172_LOTGI</name>
<dbReference type="Pfam" id="PF13445">
    <property type="entry name" value="zf-RING_UBOX"/>
    <property type="match status" value="1"/>
</dbReference>
<evidence type="ECO:0000256" key="2">
    <source>
        <dbReference type="ARBA" id="ARBA00022771"/>
    </source>
</evidence>
<accession>V3Z172</accession>
<gene>
    <name evidence="6" type="ORF">LOTGIDRAFT_71142</name>
</gene>
<dbReference type="Gene3D" id="3.30.40.10">
    <property type="entry name" value="Zinc/RING finger domain, C3HC4 (zinc finger)"/>
    <property type="match status" value="1"/>
</dbReference>
<dbReference type="PANTHER" id="PTHR25462:SF296">
    <property type="entry name" value="MEIOTIC P26, ISOFORM F"/>
    <property type="match status" value="1"/>
</dbReference>
<dbReference type="SUPFAM" id="SSF57850">
    <property type="entry name" value="RING/U-box"/>
    <property type="match status" value="1"/>
</dbReference>
<dbReference type="PROSITE" id="PS50089">
    <property type="entry name" value="ZF_RING_2"/>
    <property type="match status" value="1"/>
</dbReference>
<dbReference type="GO" id="GO:0061630">
    <property type="term" value="F:ubiquitin protein ligase activity"/>
    <property type="evidence" value="ECO:0007669"/>
    <property type="project" value="TreeGrafter"/>
</dbReference>
<organism evidence="6 7">
    <name type="scientific">Lottia gigantea</name>
    <name type="common">Giant owl limpet</name>
    <dbReference type="NCBI Taxonomy" id="225164"/>
    <lineage>
        <taxon>Eukaryota</taxon>
        <taxon>Metazoa</taxon>
        <taxon>Spiralia</taxon>
        <taxon>Lophotrochozoa</taxon>
        <taxon>Mollusca</taxon>
        <taxon>Gastropoda</taxon>
        <taxon>Patellogastropoda</taxon>
        <taxon>Lottioidea</taxon>
        <taxon>Lottiidae</taxon>
        <taxon>Lottia</taxon>
    </lineage>
</organism>
<feature type="non-terminal residue" evidence="6">
    <location>
        <position position="53"/>
    </location>
</feature>
<dbReference type="KEGG" id="lgi:LOTGIDRAFT_71142"/>
<sequence>LECSVCFENFISPKILPCGHTFCLNCVKRLIGDKTETFPCPTCQQKVQIPKRG</sequence>
<dbReference type="CTD" id="20252009"/>
<reference evidence="6 7" key="1">
    <citation type="journal article" date="2013" name="Nature">
        <title>Insights into bilaterian evolution from three spiralian genomes.</title>
        <authorList>
            <person name="Simakov O."/>
            <person name="Marletaz F."/>
            <person name="Cho S.J."/>
            <person name="Edsinger-Gonzales E."/>
            <person name="Havlak P."/>
            <person name="Hellsten U."/>
            <person name="Kuo D.H."/>
            <person name="Larsson T."/>
            <person name="Lv J."/>
            <person name="Arendt D."/>
            <person name="Savage R."/>
            <person name="Osoegawa K."/>
            <person name="de Jong P."/>
            <person name="Grimwood J."/>
            <person name="Chapman J.A."/>
            <person name="Shapiro H."/>
            <person name="Aerts A."/>
            <person name="Otillar R.P."/>
            <person name="Terry A.Y."/>
            <person name="Boore J.L."/>
            <person name="Grigoriev I.V."/>
            <person name="Lindberg D.R."/>
            <person name="Seaver E.C."/>
            <person name="Weisblat D.A."/>
            <person name="Putnam N.H."/>
            <person name="Rokhsar D.S."/>
        </authorList>
    </citation>
    <scope>NUCLEOTIDE SEQUENCE [LARGE SCALE GENOMIC DNA]</scope>
</reference>
<dbReference type="InterPro" id="IPR047153">
    <property type="entry name" value="TRIM45/56/19-like"/>
</dbReference>
<evidence type="ECO:0000313" key="7">
    <source>
        <dbReference type="Proteomes" id="UP000030746"/>
    </source>
</evidence>
<proteinExistence type="predicted"/>
<feature type="non-terminal residue" evidence="6">
    <location>
        <position position="1"/>
    </location>
</feature>
<dbReference type="InterPro" id="IPR017907">
    <property type="entry name" value="Znf_RING_CS"/>
</dbReference>
<dbReference type="Proteomes" id="UP000030746">
    <property type="component" value="Unassembled WGS sequence"/>
</dbReference>
<evidence type="ECO:0000256" key="4">
    <source>
        <dbReference type="PROSITE-ProRule" id="PRU00175"/>
    </source>
</evidence>
<keyword evidence="7" id="KW-1185">Reference proteome</keyword>
<dbReference type="InterPro" id="IPR027370">
    <property type="entry name" value="Znf-RING_euk"/>
</dbReference>
<evidence type="ECO:0000256" key="3">
    <source>
        <dbReference type="ARBA" id="ARBA00022833"/>
    </source>
</evidence>
<dbReference type="PANTHER" id="PTHR25462">
    <property type="entry name" value="BONUS, ISOFORM C-RELATED"/>
    <property type="match status" value="1"/>
</dbReference>
<feature type="domain" description="RING-type" evidence="5">
    <location>
        <begin position="3"/>
        <end position="44"/>
    </location>
</feature>
<dbReference type="OrthoDB" id="111250at2759"/>
<dbReference type="RefSeq" id="XP_009065019.1">
    <property type="nucleotide sequence ID" value="XM_009066771.1"/>
</dbReference>
<evidence type="ECO:0000259" key="5">
    <source>
        <dbReference type="PROSITE" id="PS50089"/>
    </source>
</evidence>
<keyword evidence="2 4" id="KW-0863">Zinc-finger</keyword>